<sequence length="224" mass="24121">MNELQPRIVIFDWDGTLMDSTGHIVASVQAAVRELGWVEPDAEAVRSVIGLSLDRALETVMPEPSPTAVQAFQQAYRRYYLDPGVHEGDLFPGVDSLLEDLAGAGIWAAVATGKGRAGLDRVMGKLAVSGHFVTSRCADEARSKPHPQMLEDILDYTGLEPADALMVGDTTFDLDMARSLRMPAIGVTGGAHPAERLRQSQPLALLDRVADLRSCLSALKVDAD</sequence>
<protein>
    <submittedName>
        <fullName evidence="1">HAD-IA family hydrolase</fullName>
    </submittedName>
</protein>
<keyword evidence="1" id="KW-0378">Hydrolase</keyword>
<dbReference type="GO" id="GO:0016787">
    <property type="term" value="F:hydrolase activity"/>
    <property type="evidence" value="ECO:0007669"/>
    <property type="project" value="UniProtKB-KW"/>
</dbReference>
<dbReference type="Proteomes" id="UP001239019">
    <property type="component" value="Unassembled WGS sequence"/>
</dbReference>
<reference evidence="1 2" key="1">
    <citation type="submission" date="2023-08" db="EMBL/GenBank/DDBJ databases">
        <title>Whole-genome sequencing of halo(alkali)philic microorganisms from hypersaline lakes.</title>
        <authorList>
            <person name="Sorokin D.Y."/>
            <person name="Abbas B."/>
            <person name="Merkel A.Y."/>
        </authorList>
    </citation>
    <scope>NUCLEOTIDE SEQUENCE [LARGE SCALE GENOMIC DNA]</scope>
    <source>
        <strain evidence="1 2">AB-CW4</strain>
    </source>
</reference>
<dbReference type="NCBIfam" id="TIGR01549">
    <property type="entry name" value="HAD-SF-IA-v1"/>
    <property type="match status" value="1"/>
</dbReference>
<dbReference type="PANTHER" id="PTHR43434:SF24">
    <property type="entry name" value="HYDROLASE-RELATED"/>
    <property type="match status" value="1"/>
</dbReference>
<dbReference type="Gene3D" id="1.10.150.240">
    <property type="entry name" value="Putative phosphatase, domain 2"/>
    <property type="match status" value="1"/>
</dbReference>
<dbReference type="PANTHER" id="PTHR43434">
    <property type="entry name" value="PHOSPHOGLYCOLATE PHOSPHATASE"/>
    <property type="match status" value="1"/>
</dbReference>
<evidence type="ECO:0000313" key="2">
    <source>
        <dbReference type="Proteomes" id="UP001239019"/>
    </source>
</evidence>
<dbReference type="Gene3D" id="3.40.50.1000">
    <property type="entry name" value="HAD superfamily/HAD-like"/>
    <property type="match status" value="1"/>
</dbReference>
<dbReference type="Pfam" id="PF13419">
    <property type="entry name" value="HAD_2"/>
    <property type="match status" value="1"/>
</dbReference>
<dbReference type="SFLD" id="SFLDS00003">
    <property type="entry name" value="Haloacid_Dehalogenase"/>
    <property type="match status" value="1"/>
</dbReference>
<dbReference type="InterPro" id="IPR023214">
    <property type="entry name" value="HAD_sf"/>
</dbReference>
<accession>A0ABU0W9U2</accession>
<dbReference type="InterPro" id="IPR050155">
    <property type="entry name" value="HAD-like_hydrolase_sf"/>
</dbReference>
<gene>
    <name evidence="1" type="ORF">RBH19_12675</name>
</gene>
<dbReference type="InterPro" id="IPR041492">
    <property type="entry name" value="HAD_2"/>
</dbReference>
<dbReference type="EMBL" id="JAVDDT010000009">
    <property type="protein sequence ID" value="MDQ2070727.1"/>
    <property type="molecule type" value="Genomic_DNA"/>
</dbReference>
<dbReference type="SFLD" id="SFLDG01129">
    <property type="entry name" value="C1.5:_HAD__Beta-PGM__Phosphata"/>
    <property type="match status" value="1"/>
</dbReference>
<evidence type="ECO:0000313" key="1">
    <source>
        <dbReference type="EMBL" id="MDQ2070727.1"/>
    </source>
</evidence>
<name>A0ABU0W9U2_9GAMM</name>
<dbReference type="InterPro" id="IPR023198">
    <property type="entry name" value="PGP-like_dom2"/>
</dbReference>
<dbReference type="InterPro" id="IPR006439">
    <property type="entry name" value="HAD-SF_hydro_IA"/>
</dbReference>
<dbReference type="RefSeq" id="WP_306729222.1">
    <property type="nucleotide sequence ID" value="NZ_JAVDDT010000009.1"/>
</dbReference>
<proteinExistence type="predicted"/>
<dbReference type="InterPro" id="IPR036412">
    <property type="entry name" value="HAD-like_sf"/>
</dbReference>
<dbReference type="SUPFAM" id="SSF56784">
    <property type="entry name" value="HAD-like"/>
    <property type="match status" value="1"/>
</dbReference>
<comment type="caution">
    <text evidence="1">The sequence shown here is derived from an EMBL/GenBank/DDBJ whole genome shotgun (WGS) entry which is preliminary data.</text>
</comment>
<organism evidence="1 2">
    <name type="scientific">Natronospira bacteriovora</name>
    <dbReference type="NCBI Taxonomy" id="3069753"/>
    <lineage>
        <taxon>Bacteria</taxon>
        <taxon>Pseudomonadati</taxon>
        <taxon>Pseudomonadota</taxon>
        <taxon>Gammaproteobacteria</taxon>
        <taxon>Natronospirales</taxon>
        <taxon>Natronospiraceae</taxon>
        <taxon>Natronospira</taxon>
    </lineage>
</organism>
<keyword evidence="2" id="KW-1185">Reference proteome</keyword>